<feature type="domain" description="AB hydrolase-1" evidence="1">
    <location>
        <begin position="22"/>
        <end position="147"/>
    </location>
</feature>
<dbReference type="Gene3D" id="3.40.50.1820">
    <property type="entry name" value="alpha/beta hydrolase"/>
    <property type="match status" value="1"/>
</dbReference>
<comment type="caution">
    <text evidence="2">The sequence shown here is derived from an EMBL/GenBank/DDBJ whole genome shotgun (WGS) entry which is preliminary data.</text>
</comment>
<accession>A0ABS1M6X4</accession>
<dbReference type="InterPro" id="IPR050471">
    <property type="entry name" value="AB_hydrolase"/>
</dbReference>
<dbReference type="InterPro" id="IPR000073">
    <property type="entry name" value="AB_hydrolase_1"/>
</dbReference>
<dbReference type="InterPro" id="IPR029058">
    <property type="entry name" value="AB_hydrolase_fold"/>
</dbReference>
<dbReference type="RefSeq" id="WP_201948990.1">
    <property type="nucleotide sequence ID" value="NZ_JAERRJ010000007.1"/>
</dbReference>
<evidence type="ECO:0000313" key="2">
    <source>
        <dbReference type="EMBL" id="MBL1076392.1"/>
    </source>
</evidence>
<sequence length="292" mass="30742">MRSRTLAVPGATLYYEVRGDGPLLLLIPGGGGDAGVFDGMAETLEQHFTVVSFDPRGYSRSTLDHGPEAQHVAVQSADVHRLLTHLTEEPALVCGTSSGAIVGLDLLARHPGQVRTLVAHEPPCFAVLPDAAVHRAMVEEVLALFHTEGVAAAGARFAAGIGNAMKPTPPPTDLSPRAAEMWKRLAANGPVMIEYELREFTSYTPDYAALAAVSGRLVLAVGRETRGALPYRPAVEIGRRLGLGVTEFPGAHNGIRTEAPEFARQLIGILTSDVAAPLAACPRSPSDAPALP</sequence>
<proteinExistence type="predicted"/>
<protein>
    <submittedName>
        <fullName evidence="2">Alpha/beta hydrolase</fullName>
    </submittedName>
</protein>
<dbReference type="GO" id="GO:0016787">
    <property type="term" value="F:hydrolase activity"/>
    <property type="evidence" value="ECO:0007669"/>
    <property type="project" value="UniProtKB-KW"/>
</dbReference>
<dbReference type="EMBL" id="JAERRJ010000007">
    <property type="protein sequence ID" value="MBL1076392.1"/>
    <property type="molecule type" value="Genomic_DNA"/>
</dbReference>
<reference evidence="2 3" key="1">
    <citation type="submission" date="2021-01" db="EMBL/GenBank/DDBJ databases">
        <title>WGS of actinomycetes isolated from Thailand.</title>
        <authorList>
            <person name="Thawai C."/>
        </authorList>
    </citation>
    <scope>NUCLEOTIDE SEQUENCE [LARGE SCALE GENOMIC DNA]</scope>
    <source>
        <strain evidence="2 3">LPG 2</strain>
    </source>
</reference>
<gene>
    <name evidence="2" type="ORF">JK358_18505</name>
</gene>
<dbReference type="Pfam" id="PF00561">
    <property type="entry name" value="Abhydrolase_1"/>
    <property type="match status" value="1"/>
</dbReference>
<dbReference type="PANTHER" id="PTHR43433:SF5">
    <property type="entry name" value="AB HYDROLASE-1 DOMAIN-CONTAINING PROTEIN"/>
    <property type="match status" value="1"/>
</dbReference>
<keyword evidence="2" id="KW-0378">Hydrolase</keyword>
<dbReference type="SUPFAM" id="SSF53474">
    <property type="entry name" value="alpha/beta-Hydrolases"/>
    <property type="match status" value="1"/>
</dbReference>
<evidence type="ECO:0000259" key="1">
    <source>
        <dbReference type="Pfam" id="PF00561"/>
    </source>
</evidence>
<evidence type="ECO:0000313" key="3">
    <source>
        <dbReference type="Proteomes" id="UP000602198"/>
    </source>
</evidence>
<dbReference type="PANTHER" id="PTHR43433">
    <property type="entry name" value="HYDROLASE, ALPHA/BETA FOLD FAMILY PROTEIN"/>
    <property type="match status" value="1"/>
</dbReference>
<organism evidence="2 3">
    <name type="scientific">Nocardia acididurans</name>
    <dbReference type="NCBI Taxonomy" id="2802282"/>
    <lineage>
        <taxon>Bacteria</taxon>
        <taxon>Bacillati</taxon>
        <taxon>Actinomycetota</taxon>
        <taxon>Actinomycetes</taxon>
        <taxon>Mycobacteriales</taxon>
        <taxon>Nocardiaceae</taxon>
        <taxon>Nocardia</taxon>
    </lineage>
</organism>
<keyword evidence="3" id="KW-1185">Reference proteome</keyword>
<name>A0ABS1M6X4_9NOCA</name>
<dbReference type="Proteomes" id="UP000602198">
    <property type="component" value="Unassembled WGS sequence"/>
</dbReference>